<dbReference type="NCBIfam" id="TIGR00621">
    <property type="entry name" value="ssb"/>
    <property type="match status" value="1"/>
</dbReference>
<comment type="subunit">
    <text evidence="2">Homotetramer.</text>
</comment>
<dbReference type="EMBL" id="RSAS01000261">
    <property type="protein sequence ID" value="RRR74536.1"/>
    <property type="molecule type" value="Genomic_DNA"/>
</dbReference>
<proteinExistence type="inferred from homology"/>
<organism evidence="5 6">
    <name type="scientific">Candidatus Viridilinea halotolerans</name>
    <dbReference type="NCBI Taxonomy" id="2491704"/>
    <lineage>
        <taxon>Bacteria</taxon>
        <taxon>Bacillati</taxon>
        <taxon>Chloroflexota</taxon>
        <taxon>Chloroflexia</taxon>
        <taxon>Chloroflexales</taxon>
        <taxon>Chloroflexineae</taxon>
        <taxon>Oscillochloridaceae</taxon>
        <taxon>Candidatus Viridilinea</taxon>
    </lineage>
</organism>
<evidence type="ECO:0000313" key="5">
    <source>
        <dbReference type="EMBL" id="RRR74536.1"/>
    </source>
</evidence>
<accession>A0A426U3U7</accession>
<dbReference type="HAMAP" id="MF_00984">
    <property type="entry name" value="SSB"/>
    <property type="match status" value="1"/>
</dbReference>
<comment type="caution">
    <text evidence="5">The sequence shown here is derived from an EMBL/GenBank/DDBJ whole genome shotgun (WGS) entry which is preliminary data.</text>
</comment>
<keyword evidence="2" id="KW-0234">DNA repair</keyword>
<comment type="caution">
    <text evidence="2">Lacks conserved residue(s) required for the propagation of feature annotation.</text>
</comment>
<dbReference type="InterPro" id="IPR011344">
    <property type="entry name" value="ssDNA-bd"/>
</dbReference>
<dbReference type="SUPFAM" id="SSF50249">
    <property type="entry name" value="Nucleic acid-binding proteins"/>
    <property type="match status" value="1"/>
</dbReference>
<keyword evidence="1 2" id="KW-0238">DNA-binding</keyword>
<keyword evidence="2" id="KW-0235">DNA replication</keyword>
<evidence type="ECO:0000256" key="4">
    <source>
        <dbReference type="SAM" id="MobiDB-lite"/>
    </source>
</evidence>
<protein>
    <recommendedName>
        <fullName evidence="2 3">Single-stranded DNA-binding protein</fullName>
        <shortName evidence="2">SSB</shortName>
    </recommendedName>
</protein>
<reference evidence="5 6" key="1">
    <citation type="submission" date="2018-12" db="EMBL/GenBank/DDBJ databases">
        <title>Genome Sequence of Candidatus Viridilinea halotolerans isolated from saline sulfide-rich spring.</title>
        <authorList>
            <person name="Grouzdev D.S."/>
            <person name="Burganskaya E.I."/>
            <person name="Krutkina M.S."/>
            <person name="Sukhacheva M.V."/>
            <person name="Gorlenko V.M."/>
        </authorList>
    </citation>
    <scope>NUCLEOTIDE SEQUENCE [LARGE SCALE GENOMIC DNA]</scope>
    <source>
        <strain evidence="5">Chok-6</strain>
    </source>
</reference>
<dbReference type="InterPro" id="IPR012340">
    <property type="entry name" value="NA-bd_OB-fold"/>
</dbReference>
<name>A0A426U3U7_9CHLR</name>
<dbReference type="InterPro" id="IPR000424">
    <property type="entry name" value="Primosome_PriB/ssb"/>
</dbReference>
<gene>
    <name evidence="5" type="ORF">EI684_06805</name>
</gene>
<dbReference type="GO" id="GO:0009295">
    <property type="term" value="C:nucleoid"/>
    <property type="evidence" value="ECO:0007669"/>
    <property type="project" value="TreeGrafter"/>
</dbReference>
<feature type="compositionally biased region" description="Pro residues" evidence="4">
    <location>
        <begin position="135"/>
        <end position="148"/>
    </location>
</feature>
<dbReference type="PROSITE" id="PS50935">
    <property type="entry name" value="SSB"/>
    <property type="match status" value="1"/>
</dbReference>
<feature type="short sequence motif" description="Important for interaction with partner proteins" evidence="2">
    <location>
        <begin position="151"/>
        <end position="156"/>
    </location>
</feature>
<dbReference type="GO" id="GO:0006281">
    <property type="term" value="P:DNA repair"/>
    <property type="evidence" value="ECO:0007669"/>
    <property type="project" value="UniProtKB-UniRule"/>
</dbReference>
<evidence type="ECO:0000256" key="3">
    <source>
        <dbReference type="PIRNR" id="PIRNR002070"/>
    </source>
</evidence>
<evidence type="ECO:0000256" key="1">
    <source>
        <dbReference type="ARBA" id="ARBA00023125"/>
    </source>
</evidence>
<evidence type="ECO:0000256" key="2">
    <source>
        <dbReference type="HAMAP-Rule" id="MF_00984"/>
    </source>
</evidence>
<feature type="compositionally biased region" description="Basic and acidic residues" evidence="4">
    <location>
        <begin position="110"/>
        <end position="134"/>
    </location>
</feature>
<dbReference type="AlphaFoldDB" id="A0A426U3U7"/>
<dbReference type="PANTHER" id="PTHR10302:SF27">
    <property type="entry name" value="SINGLE-STRANDED DNA-BINDING PROTEIN"/>
    <property type="match status" value="1"/>
</dbReference>
<keyword evidence="2" id="KW-0233">DNA recombination</keyword>
<comment type="function">
    <text evidence="2">Plays an important role in DNA replication, recombination and repair. Binds to ssDNA and to an array of partner proteins to recruit them to their sites of action during DNA metabolism.</text>
</comment>
<feature type="region of interest" description="Disordered" evidence="4">
    <location>
        <begin position="108"/>
        <end position="156"/>
    </location>
</feature>
<dbReference type="CDD" id="cd04496">
    <property type="entry name" value="SSB_OBF"/>
    <property type="match status" value="1"/>
</dbReference>
<dbReference type="GO" id="GO:0003697">
    <property type="term" value="F:single-stranded DNA binding"/>
    <property type="evidence" value="ECO:0007669"/>
    <property type="project" value="UniProtKB-UniRule"/>
</dbReference>
<keyword evidence="2" id="KW-0227">DNA damage</keyword>
<dbReference type="PIRSF" id="PIRSF002070">
    <property type="entry name" value="SSB"/>
    <property type="match status" value="1"/>
</dbReference>
<sequence length="156" mass="17789">MARDLNKVMLIGRLGVDPEMRYTPTGSAVTTFRMAVGRQWRDSNGENREETEWFSVVSWNKLAEICNQYLTKGTRVYIEGRLQTRSWEDQQTGQTRYKTEVIASDMIILDSREGRAPREGDEYGAPRDAPRDTPRPPPRASTTPPPPDIGDEDIPF</sequence>
<dbReference type="Gene3D" id="2.40.50.140">
    <property type="entry name" value="Nucleic acid-binding proteins"/>
    <property type="match status" value="1"/>
</dbReference>
<dbReference type="Proteomes" id="UP000280307">
    <property type="component" value="Unassembled WGS sequence"/>
</dbReference>
<dbReference type="GO" id="GO:0006310">
    <property type="term" value="P:DNA recombination"/>
    <property type="evidence" value="ECO:0007669"/>
    <property type="project" value="UniProtKB-UniRule"/>
</dbReference>
<dbReference type="Pfam" id="PF00436">
    <property type="entry name" value="SSB"/>
    <property type="match status" value="1"/>
</dbReference>
<dbReference type="PANTHER" id="PTHR10302">
    <property type="entry name" value="SINGLE-STRANDED DNA-BINDING PROTEIN"/>
    <property type="match status" value="1"/>
</dbReference>
<evidence type="ECO:0000313" key="6">
    <source>
        <dbReference type="Proteomes" id="UP000280307"/>
    </source>
</evidence>
<dbReference type="GO" id="GO:0006260">
    <property type="term" value="P:DNA replication"/>
    <property type="evidence" value="ECO:0007669"/>
    <property type="project" value="UniProtKB-UniRule"/>
</dbReference>